<dbReference type="OrthoDB" id="1513871at2"/>
<protein>
    <submittedName>
        <fullName evidence="1">Uncharacterized protein</fullName>
    </submittedName>
</protein>
<sequence length="76" mass="8029">MKKTIKILVDKMNKLQETKSGRLEGGFLSIKGGLNKNVLSSTNTSTGPSGCTNSGDCIQTTNTSLHPCSNTGSCYM</sequence>
<keyword evidence="2" id="KW-1185">Reference proteome</keyword>
<keyword evidence="1" id="KW-0614">Plasmid</keyword>
<evidence type="ECO:0000313" key="1">
    <source>
        <dbReference type="EMBL" id="QES91068.1"/>
    </source>
</evidence>
<dbReference type="KEGG" id="arac:E0W69_020355"/>
<geneLocation type="plasmid" evidence="2">
    <name>pb3-10</name>
</geneLocation>
<dbReference type="Proteomes" id="UP000292424">
    <property type="component" value="Plasmid pB3-10"/>
</dbReference>
<gene>
    <name evidence="1" type="ORF">E0W69_020355</name>
</gene>
<accession>A0A5P2G8Q6</accession>
<organism evidence="1 2">
    <name type="scientific">Rhizosphaericola mali</name>
    <dbReference type="NCBI Taxonomy" id="2545455"/>
    <lineage>
        <taxon>Bacteria</taxon>
        <taxon>Pseudomonadati</taxon>
        <taxon>Bacteroidota</taxon>
        <taxon>Chitinophagia</taxon>
        <taxon>Chitinophagales</taxon>
        <taxon>Chitinophagaceae</taxon>
        <taxon>Rhizosphaericola</taxon>
    </lineage>
</organism>
<name>A0A5P2G8Q6_9BACT</name>
<proteinExistence type="predicted"/>
<dbReference type="AlphaFoldDB" id="A0A5P2G8Q6"/>
<evidence type="ECO:0000313" key="2">
    <source>
        <dbReference type="Proteomes" id="UP000292424"/>
    </source>
</evidence>
<dbReference type="EMBL" id="CP044017">
    <property type="protein sequence ID" value="QES91068.1"/>
    <property type="molecule type" value="Genomic_DNA"/>
</dbReference>
<dbReference type="RefSeq" id="WP_131332061.1">
    <property type="nucleotide sequence ID" value="NZ_CP044017.1"/>
</dbReference>
<reference evidence="1 2" key="1">
    <citation type="submission" date="2019-09" db="EMBL/GenBank/DDBJ databases">
        <title>Complete genome sequence of Arachidicoccus sp. B3-10 isolated from apple orchard soil.</title>
        <authorList>
            <person name="Kim H.S."/>
            <person name="Han K.-I."/>
            <person name="Suh M.K."/>
            <person name="Lee K.C."/>
            <person name="Eom M.K."/>
            <person name="Kim J.-S."/>
            <person name="Kang S.W."/>
            <person name="Sin Y."/>
            <person name="Lee J.-S."/>
        </authorList>
    </citation>
    <scope>NUCLEOTIDE SEQUENCE [LARGE SCALE GENOMIC DNA]</scope>
    <source>
        <strain evidence="1 2">B3-10</strain>
        <plasmid evidence="2">pb3-10</plasmid>
    </source>
</reference>